<evidence type="ECO:0000313" key="3">
    <source>
        <dbReference type="Proteomes" id="UP000005697"/>
    </source>
</evidence>
<dbReference type="EMBL" id="AEWX01000029">
    <property type="protein sequence ID" value="EGC19298.1"/>
    <property type="molecule type" value="Genomic_DNA"/>
</dbReference>
<proteinExistence type="predicted"/>
<name>F0F9C4_9BACT</name>
<accession>F0F9C4</accession>
<organism evidence="2 3">
    <name type="scientific">Prevotella multiformis DSM 16608</name>
    <dbReference type="NCBI Taxonomy" id="888743"/>
    <lineage>
        <taxon>Bacteria</taxon>
        <taxon>Pseudomonadati</taxon>
        <taxon>Bacteroidota</taxon>
        <taxon>Bacteroidia</taxon>
        <taxon>Bacteroidales</taxon>
        <taxon>Prevotellaceae</taxon>
        <taxon>Prevotella</taxon>
    </lineage>
</organism>
<sequence length="69" mass="8056">MTAALGRNRVLTPPVFSIGLCFTRIHGGTERRERGGSWREEDGERRENLKKTERENLKRTERELEENGE</sequence>
<protein>
    <submittedName>
        <fullName evidence="2">Uncharacterized protein</fullName>
    </submittedName>
</protein>
<dbReference type="STRING" id="888743.HMPREF9141_2191"/>
<feature type="region of interest" description="Disordered" evidence="1">
    <location>
        <begin position="29"/>
        <end position="69"/>
    </location>
</feature>
<dbReference type="AlphaFoldDB" id="F0F9C4"/>
<comment type="caution">
    <text evidence="2">The sequence shown here is derived from an EMBL/GenBank/DDBJ whole genome shotgun (WGS) entry which is preliminary data.</text>
</comment>
<gene>
    <name evidence="2" type="ORF">HMPREF9141_2191</name>
</gene>
<keyword evidence="3" id="KW-1185">Reference proteome</keyword>
<dbReference type="Proteomes" id="UP000005697">
    <property type="component" value="Unassembled WGS sequence"/>
</dbReference>
<evidence type="ECO:0000256" key="1">
    <source>
        <dbReference type="SAM" id="MobiDB-lite"/>
    </source>
</evidence>
<dbReference type="HOGENOM" id="CLU_2772463_0_0_10"/>
<evidence type="ECO:0000313" key="2">
    <source>
        <dbReference type="EMBL" id="EGC19298.1"/>
    </source>
</evidence>
<feature type="compositionally biased region" description="Basic and acidic residues" evidence="1">
    <location>
        <begin position="29"/>
        <end position="62"/>
    </location>
</feature>
<reference evidence="2 3" key="1">
    <citation type="submission" date="2011-01" db="EMBL/GenBank/DDBJ databases">
        <authorList>
            <person name="Muzny D."/>
            <person name="Qin X."/>
            <person name="Deng J."/>
            <person name="Jiang H."/>
            <person name="Liu Y."/>
            <person name="Qu J."/>
            <person name="Song X.-Z."/>
            <person name="Zhang L."/>
            <person name="Thornton R."/>
            <person name="Coyle M."/>
            <person name="Francisco L."/>
            <person name="Jackson L."/>
            <person name="Javaid M."/>
            <person name="Korchina V."/>
            <person name="Kovar C."/>
            <person name="Mata R."/>
            <person name="Mathew T."/>
            <person name="Ngo R."/>
            <person name="Nguyen L."/>
            <person name="Nguyen N."/>
            <person name="Okwuonu G."/>
            <person name="Ongeri F."/>
            <person name="Pham C."/>
            <person name="Simmons D."/>
            <person name="Wilczek-Boney K."/>
            <person name="Hale W."/>
            <person name="Jakkamsetti A."/>
            <person name="Pham P."/>
            <person name="Ruth R."/>
            <person name="San Lucas F."/>
            <person name="Warren J."/>
            <person name="Zhang J."/>
            <person name="Zhao Z."/>
            <person name="Zhou C."/>
            <person name="Zhu D."/>
            <person name="Lee S."/>
            <person name="Bess C."/>
            <person name="Blankenburg K."/>
            <person name="Forbes L."/>
            <person name="Fu Q."/>
            <person name="Gubbala S."/>
            <person name="Hirani K."/>
            <person name="Jayaseelan J.C."/>
            <person name="Lara F."/>
            <person name="Munidasa M."/>
            <person name="Palculict T."/>
            <person name="Patil S."/>
            <person name="Pu L.-L."/>
            <person name="Saada N."/>
            <person name="Tang L."/>
            <person name="Weissenberger G."/>
            <person name="Zhu Y."/>
            <person name="Hemphill L."/>
            <person name="Shang Y."/>
            <person name="Youmans B."/>
            <person name="Ayvaz T."/>
            <person name="Ross M."/>
            <person name="Santibanez J."/>
            <person name="Aqrawi P."/>
            <person name="Gross S."/>
            <person name="Joshi V."/>
            <person name="Fowler G."/>
            <person name="Nazareth L."/>
            <person name="Reid J."/>
            <person name="Worley K."/>
            <person name="Petrosino J."/>
            <person name="Highlander S."/>
            <person name="Gibbs R."/>
        </authorList>
    </citation>
    <scope>NUCLEOTIDE SEQUENCE [LARGE SCALE GENOMIC DNA]</scope>
    <source>
        <strain evidence="2 3">DSM 16608</strain>
    </source>
</reference>